<organism evidence="1 2">
    <name type="scientific">Smallanthus sonchifolius</name>
    <dbReference type="NCBI Taxonomy" id="185202"/>
    <lineage>
        <taxon>Eukaryota</taxon>
        <taxon>Viridiplantae</taxon>
        <taxon>Streptophyta</taxon>
        <taxon>Embryophyta</taxon>
        <taxon>Tracheophyta</taxon>
        <taxon>Spermatophyta</taxon>
        <taxon>Magnoliopsida</taxon>
        <taxon>eudicotyledons</taxon>
        <taxon>Gunneridae</taxon>
        <taxon>Pentapetalae</taxon>
        <taxon>asterids</taxon>
        <taxon>campanulids</taxon>
        <taxon>Asterales</taxon>
        <taxon>Asteraceae</taxon>
        <taxon>Asteroideae</taxon>
        <taxon>Heliantheae alliance</taxon>
        <taxon>Millerieae</taxon>
        <taxon>Smallanthus</taxon>
    </lineage>
</organism>
<sequence>MSNLQNLSSMLNYDNEIGTPQKPPKLLNVNDYSNWKARFEHYISYTDSSLWIPILEGYKHPTHLYLDENVPKPISKLDADEKKNYDREKKALGSITMSLTRDLFHSFRGYETSKDLWKALQKRFEGNSDIKKSKRDLLRKQYECFRFIENESLDDLISRFYHLQTELKSFELKYPEEEMVEKFLDALPPRYEMYTTLMRESSKFYEMTVDEAVGKIQAHNMNLIKRENSGRPQIQDPSMYHGTTSTSMSSSSGIALFTGKPNEDDHSNSCGGHACYASGSGFGSHQQNSKAPQNTCSTNQSAIAKIAEDHVALFSSCMLAYENFIGGKLTDPETIEEDFNQVDPVDIEDMDIQWNMAMLLRRAKRFLNRTGRKYIGGHSNAKVGFDKSKAKCYKCQNYGHFARECQKDRAPASGFTRPSQGNSHGQNNQSHHNHTQSNHSNALVAQNDENFDWGVHLEDAIIAQTQVGLMAEIMELMETERKEAEEEEASESSEKEASVADEDDSTTAVALMAIGEGQSSSSEVDSNPFSVISCSKSLGLKNEISELQDIIEPLKLAAKNYKTNESRFKESVEMLQTEKHDYSLKISDQQVHLDIAYRALEKKNNENNKLQNEILQLKCTNEKLKNSRFVVEHYESVTLISLV</sequence>
<evidence type="ECO:0000313" key="1">
    <source>
        <dbReference type="EMBL" id="KAI3825199.1"/>
    </source>
</evidence>
<dbReference type="EMBL" id="CM042019">
    <property type="protein sequence ID" value="KAI3825199.1"/>
    <property type="molecule type" value="Genomic_DNA"/>
</dbReference>
<reference evidence="2" key="1">
    <citation type="journal article" date="2022" name="Mol. Ecol. Resour.">
        <title>The genomes of chicory, endive, great burdock and yacon provide insights into Asteraceae palaeo-polyploidization history and plant inulin production.</title>
        <authorList>
            <person name="Fan W."/>
            <person name="Wang S."/>
            <person name="Wang H."/>
            <person name="Wang A."/>
            <person name="Jiang F."/>
            <person name="Liu H."/>
            <person name="Zhao H."/>
            <person name="Xu D."/>
            <person name="Zhang Y."/>
        </authorList>
    </citation>
    <scope>NUCLEOTIDE SEQUENCE [LARGE SCALE GENOMIC DNA]</scope>
    <source>
        <strain evidence="2">cv. Yunnan</strain>
    </source>
</reference>
<reference evidence="1 2" key="2">
    <citation type="journal article" date="2022" name="Mol. Ecol. Resour.">
        <title>The genomes of chicory, endive, great burdock and yacon provide insights into Asteraceae paleo-polyploidization history and plant inulin production.</title>
        <authorList>
            <person name="Fan W."/>
            <person name="Wang S."/>
            <person name="Wang H."/>
            <person name="Wang A."/>
            <person name="Jiang F."/>
            <person name="Liu H."/>
            <person name="Zhao H."/>
            <person name="Xu D."/>
            <person name="Zhang Y."/>
        </authorList>
    </citation>
    <scope>NUCLEOTIDE SEQUENCE [LARGE SCALE GENOMIC DNA]</scope>
    <source>
        <strain evidence="2">cv. Yunnan</strain>
        <tissue evidence="1">Leaves</tissue>
    </source>
</reference>
<proteinExistence type="predicted"/>
<dbReference type="Proteomes" id="UP001056120">
    <property type="component" value="Linkage Group LG02"/>
</dbReference>
<gene>
    <name evidence="1" type="ORF">L1987_06676</name>
</gene>
<name>A0ACB9JZ63_9ASTR</name>
<evidence type="ECO:0000313" key="2">
    <source>
        <dbReference type="Proteomes" id="UP001056120"/>
    </source>
</evidence>
<keyword evidence="2" id="KW-1185">Reference proteome</keyword>
<accession>A0ACB9JZ63</accession>
<protein>
    <submittedName>
        <fullName evidence="1">Uncharacterized protein</fullName>
    </submittedName>
</protein>
<comment type="caution">
    <text evidence="1">The sequence shown here is derived from an EMBL/GenBank/DDBJ whole genome shotgun (WGS) entry which is preliminary data.</text>
</comment>